<dbReference type="SUPFAM" id="SSF56219">
    <property type="entry name" value="DNase I-like"/>
    <property type="match status" value="1"/>
</dbReference>
<keyword evidence="1" id="KW-0472">Membrane</keyword>
<organism evidence="3 4">
    <name type="scientific">Filimonas lacunae</name>
    <dbReference type="NCBI Taxonomy" id="477680"/>
    <lineage>
        <taxon>Bacteria</taxon>
        <taxon>Pseudomonadati</taxon>
        <taxon>Bacteroidota</taxon>
        <taxon>Chitinophagia</taxon>
        <taxon>Chitinophagales</taxon>
        <taxon>Chitinophagaceae</taxon>
        <taxon>Filimonas</taxon>
    </lineage>
</organism>
<dbReference type="GO" id="GO:0004527">
    <property type="term" value="F:exonuclease activity"/>
    <property type="evidence" value="ECO:0007669"/>
    <property type="project" value="UniProtKB-KW"/>
</dbReference>
<keyword evidence="3" id="KW-0540">Nuclease</keyword>
<name>A0A173MM29_9BACT</name>
<dbReference type="GO" id="GO:0004519">
    <property type="term" value="F:endonuclease activity"/>
    <property type="evidence" value="ECO:0007669"/>
    <property type="project" value="UniProtKB-KW"/>
</dbReference>
<feature type="domain" description="Endonuclease/exonuclease/phosphatase" evidence="2">
    <location>
        <begin position="38"/>
        <end position="366"/>
    </location>
</feature>
<dbReference type="PANTHER" id="PTHR42834">
    <property type="entry name" value="ENDONUCLEASE/EXONUCLEASE/PHOSPHATASE FAMILY PROTEIN (AFU_ORTHOLOGUE AFUA_3G09210)"/>
    <property type="match status" value="1"/>
</dbReference>
<feature type="transmembrane region" description="Helical" evidence="1">
    <location>
        <begin position="6"/>
        <end position="23"/>
    </location>
</feature>
<dbReference type="STRING" id="477680.SAMN05421788_11421"/>
<sequence length="374" mass="42660">MIIKKHHIVCICWLFSAYIYIYYNKSSAQTKYKIAIAAFYNCENFYDTLNDLLTNDDDFLPGSERHYNTEAYRCKLNNLARVIAAIGTEANPDGPAILGLAEVENKAVLEDIITHPLLQQRHYRIIHYNSKDARGVDVALLYNPVYFIPDSSGSLPVLIKGTAARAKDKQETTSEDVAEDNFYYHSRDILWVKGKLDGEAVHIYVNHWPSRLGGEARTASARRTAALLCKHHSDSLSKKYPQAKVLVMGDFNDDPVSPSIARYLQAHADADTIHPARLYNPWVRNYKKGDGTLAFRDAWGLFDQVIISSNWLLQQTDFYFYAAHVFKKEFMQENKGRYKGYPKRFWDGIQASGGFSDHFPVYIILLKKAASQLP</sequence>
<accession>A0A173MM29</accession>
<proteinExistence type="predicted"/>
<dbReference type="InterPro" id="IPR036691">
    <property type="entry name" value="Endo/exonu/phosph_ase_sf"/>
</dbReference>
<dbReference type="Gene3D" id="3.60.10.10">
    <property type="entry name" value="Endonuclease/exonuclease/phosphatase"/>
    <property type="match status" value="1"/>
</dbReference>
<dbReference type="InterPro" id="IPR005135">
    <property type="entry name" value="Endo/exonuclease/phosphatase"/>
</dbReference>
<dbReference type="AlphaFoldDB" id="A0A173MM29"/>
<evidence type="ECO:0000313" key="4">
    <source>
        <dbReference type="Proteomes" id="UP000186917"/>
    </source>
</evidence>
<dbReference type="Pfam" id="PF19580">
    <property type="entry name" value="Exo_endo_phos_3"/>
    <property type="match status" value="1"/>
</dbReference>
<dbReference type="KEGG" id="fln:FLA_4479"/>
<keyword evidence="4" id="KW-1185">Reference proteome</keyword>
<keyword evidence="1" id="KW-0812">Transmembrane</keyword>
<keyword evidence="3" id="KW-0378">Hydrolase</keyword>
<evidence type="ECO:0000256" key="1">
    <source>
        <dbReference type="SAM" id="Phobius"/>
    </source>
</evidence>
<keyword evidence="1" id="KW-1133">Transmembrane helix</keyword>
<keyword evidence="3" id="KW-0269">Exonuclease</keyword>
<reference evidence="4" key="1">
    <citation type="submission" date="2017-01" db="EMBL/GenBank/DDBJ databases">
        <authorList>
            <person name="Varghese N."/>
            <person name="Submissions S."/>
        </authorList>
    </citation>
    <scope>NUCLEOTIDE SEQUENCE [LARGE SCALE GENOMIC DNA]</scope>
    <source>
        <strain evidence="4">DSM 21054</strain>
    </source>
</reference>
<dbReference type="EMBL" id="FTOR01000014">
    <property type="protein sequence ID" value="SIT33929.1"/>
    <property type="molecule type" value="Genomic_DNA"/>
</dbReference>
<evidence type="ECO:0000259" key="2">
    <source>
        <dbReference type="Pfam" id="PF19580"/>
    </source>
</evidence>
<protein>
    <submittedName>
        <fullName evidence="3">Endonuclease/Exonuclease/phosphatase family protein</fullName>
    </submittedName>
</protein>
<evidence type="ECO:0000313" key="3">
    <source>
        <dbReference type="EMBL" id="SIT33929.1"/>
    </source>
</evidence>
<keyword evidence="3" id="KW-0255">Endonuclease</keyword>
<gene>
    <name evidence="3" type="ORF">SAMN05421788_11421</name>
</gene>
<dbReference type="PANTHER" id="PTHR42834:SF1">
    <property type="entry name" value="ENDONUCLEASE_EXONUCLEASE_PHOSPHATASE FAMILY PROTEIN (AFU_ORTHOLOGUE AFUA_3G09210)"/>
    <property type="match status" value="1"/>
</dbReference>
<dbReference type="Proteomes" id="UP000186917">
    <property type="component" value="Unassembled WGS sequence"/>
</dbReference>